<evidence type="ECO:0000259" key="7">
    <source>
        <dbReference type="PROSITE" id="PS51192"/>
    </source>
</evidence>
<feature type="compositionally biased region" description="Basic and acidic residues" evidence="6">
    <location>
        <begin position="373"/>
        <end position="382"/>
    </location>
</feature>
<dbReference type="KEGG" id="pco:PHACADRAFT_261138"/>
<feature type="compositionally biased region" description="Basic and acidic residues" evidence="6">
    <location>
        <begin position="32"/>
        <end position="41"/>
    </location>
</feature>
<dbReference type="PROSITE" id="PS51192">
    <property type="entry name" value="HELICASE_ATP_BIND_1"/>
    <property type="match status" value="1"/>
</dbReference>
<feature type="region of interest" description="Disordered" evidence="6">
    <location>
        <begin position="110"/>
        <end position="148"/>
    </location>
</feature>
<name>K5WQG9_PHACS</name>
<dbReference type="InterPro" id="IPR038718">
    <property type="entry name" value="SNF2-like_sf"/>
</dbReference>
<dbReference type="Gene3D" id="3.40.50.300">
    <property type="entry name" value="P-loop containing nucleotide triphosphate hydrolases"/>
    <property type="match status" value="1"/>
</dbReference>
<dbReference type="SUPFAM" id="SSF52540">
    <property type="entry name" value="P-loop containing nucleoside triphosphate hydrolases"/>
    <property type="match status" value="2"/>
</dbReference>
<feature type="compositionally biased region" description="Acidic residues" evidence="6">
    <location>
        <begin position="281"/>
        <end position="293"/>
    </location>
</feature>
<reference evidence="9 10" key="1">
    <citation type="journal article" date="2012" name="BMC Genomics">
        <title>Comparative genomics of the white-rot fungi, Phanerochaete carnosa and P. chrysosporium, to elucidate the genetic basis of the distinct wood types they colonize.</title>
        <authorList>
            <person name="Suzuki H."/>
            <person name="MacDonald J."/>
            <person name="Syed K."/>
            <person name="Salamov A."/>
            <person name="Hori C."/>
            <person name="Aerts A."/>
            <person name="Henrissat B."/>
            <person name="Wiebenga A."/>
            <person name="vanKuyk P.A."/>
            <person name="Barry K."/>
            <person name="Lindquist E."/>
            <person name="LaButti K."/>
            <person name="Lapidus A."/>
            <person name="Lucas S."/>
            <person name="Coutinho P."/>
            <person name="Gong Y."/>
            <person name="Samejima M."/>
            <person name="Mahadevan R."/>
            <person name="Abou-Zaid M."/>
            <person name="de Vries R.P."/>
            <person name="Igarashi K."/>
            <person name="Yadav J.S."/>
            <person name="Grigoriev I.V."/>
            <person name="Master E.R."/>
        </authorList>
    </citation>
    <scope>NUCLEOTIDE SEQUENCE [LARGE SCALE GENOMIC DNA]</scope>
    <source>
        <strain evidence="9 10">HHB-10118-sp</strain>
    </source>
</reference>
<sequence>MSRSKMREGDESRRSRPHHVLPELSSDSDFLADMRHEESKLVKKRRTRRKTGQLGEDESYSIRKGSASKATVSKMVIASAGHSRRLSSALSHNPLFKYFGNLGIDVASDSEESQKELEDDTQILRFSNKDDEVEQDREGSSEPEILPRTLAIVLEDMKVRSQSSIISAALSTEDRPQMRSEPELSPPKQLKRKWAPRKARQLSPFKRPRFETSSSALPAAEPHLNHPAEANDSTTEPEPDAEPMATPLPESTNLTAVDGEDESVTEPEPEPESRLTQQANAEDDSETAPESEVEPNGVQAQKVDDDGSVTRPESDAEGQLSDESSDDDSKDEDNDWGPRHRPAFPLNPGQLPLGPFALSESHVHVPSASADGKPPDLNDHSNRKPRVIRIPASANTHLRDYQRKGVEVMCGWYFAGRGGCLGDDMGLGKTVQISSFLSAIMEKTGTPRDLNRRYKYISKLQDEVIRKRPKGQVVRDWEKELPRADARWPTALIIVPSSLIGNWERELETWGYFEVGTYTSNIKAETRENVLRDFRLGRLDMLLTTHELARDQVDRFESLAISIIFVDEAHKVKDPTRKITKAFNRFQCKRRVAVTGTAIQNNYDELWALLDWTNPGALGSIKQWQRYVSKPLTRGQSKSATADEKLRGIMVSKILKEEFLPRFFIRRTKELLKDQLPKKTDEVVFCPLTPKQTEVYRRIIESEPVQNLVRKDECCDCGSRKKRAQCCHKFDKADLFRYMSALIKISNHLALILPSPTDTPDQVVRNKALAKVAFGDGYIPSYGPAMLVPQYCGKWLVLETLLQEWQKDASNKVLIFTKSVKLLEMLEFHLKSQSVGFVKLDGSIKQPDRMPLIDRFHEDSDVFVFLISTLAGGTGLNLTGANKVVIFDPNWNPAHDLQAMDRAYRIGQKRDVSIYRFLGAGSLEELIYARQIYKQQQMAVGYDASLQTRYFEGVQGDKSRQGELFGIRNIFGLAEGEVRTKMTIEKATLTDLDWALANMDAKVKQPATKVKDKWVYEAEVKGKKEDVDLRGLGAFLFDDDAPAVDDQEDEISKTLKDVGVTYTHRNEALIVDNAIEGERIKVLMESRKKARKQSKAVGGGNKHSKGKEPVKKDDDWPPKRGGRKLSSAPQMSRLLQRRAALVGLGMISENEGVYKFAEEFRKMSKEQQEELLHQLDERAKRSSNASTLCSGS</sequence>
<dbReference type="Pfam" id="PF00271">
    <property type="entry name" value="Helicase_C"/>
    <property type="match status" value="1"/>
</dbReference>
<dbReference type="AlphaFoldDB" id="K5WQG9"/>
<feature type="compositionally biased region" description="Basic and acidic residues" evidence="6">
    <location>
        <begin position="1106"/>
        <end position="1118"/>
    </location>
</feature>
<dbReference type="PROSITE" id="PS51194">
    <property type="entry name" value="HELICASE_CTER"/>
    <property type="match status" value="1"/>
</dbReference>
<dbReference type="PANTHER" id="PTHR45629">
    <property type="entry name" value="SNF2/RAD54 FAMILY MEMBER"/>
    <property type="match status" value="1"/>
</dbReference>
<evidence type="ECO:0000256" key="4">
    <source>
        <dbReference type="ARBA" id="ARBA00022840"/>
    </source>
</evidence>
<protein>
    <submittedName>
        <fullName evidence="9">Uncharacterized protein</fullName>
    </submittedName>
</protein>
<dbReference type="GO" id="GO:0005524">
    <property type="term" value="F:ATP binding"/>
    <property type="evidence" value="ECO:0007669"/>
    <property type="project" value="InterPro"/>
</dbReference>
<organism evidence="9 10">
    <name type="scientific">Phanerochaete carnosa (strain HHB-10118-sp)</name>
    <name type="common">White-rot fungus</name>
    <name type="synonym">Peniophora carnosa</name>
    <dbReference type="NCBI Taxonomy" id="650164"/>
    <lineage>
        <taxon>Eukaryota</taxon>
        <taxon>Fungi</taxon>
        <taxon>Dikarya</taxon>
        <taxon>Basidiomycota</taxon>
        <taxon>Agaricomycotina</taxon>
        <taxon>Agaricomycetes</taxon>
        <taxon>Polyporales</taxon>
        <taxon>Phanerochaetaceae</taxon>
        <taxon>Phanerochaete</taxon>
    </lineage>
</organism>
<proteinExistence type="predicted"/>
<evidence type="ECO:0000256" key="5">
    <source>
        <dbReference type="ARBA" id="ARBA00023242"/>
    </source>
</evidence>
<evidence type="ECO:0000256" key="2">
    <source>
        <dbReference type="ARBA" id="ARBA00022741"/>
    </source>
</evidence>
<feature type="compositionally biased region" description="Acidic residues" evidence="6">
    <location>
        <begin position="258"/>
        <end position="270"/>
    </location>
</feature>
<keyword evidence="2" id="KW-0547">Nucleotide-binding</keyword>
<gene>
    <name evidence="9" type="ORF">PHACADRAFT_261138</name>
</gene>
<keyword evidence="3" id="KW-0378">Hydrolase</keyword>
<dbReference type="Proteomes" id="UP000008370">
    <property type="component" value="Unassembled WGS sequence"/>
</dbReference>
<dbReference type="GO" id="GO:0016787">
    <property type="term" value="F:hydrolase activity"/>
    <property type="evidence" value="ECO:0007669"/>
    <property type="project" value="UniProtKB-KW"/>
</dbReference>
<feature type="compositionally biased region" description="Basic and acidic residues" evidence="6">
    <location>
        <begin position="172"/>
        <end position="182"/>
    </location>
</feature>
<dbReference type="SMART" id="SM00490">
    <property type="entry name" value="HELICc"/>
    <property type="match status" value="1"/>
</dbReference>
<comment type="subcellular location">
    <subcellularLocation>
        <location evidence="1">Nucleus</location>
    </subcellularLocation>
</comment>
<dbReference type="Gene3D" id="3.40.50.10810">
    <property type="entry name" value="Tandem AAA-ATPase domain"/>
    <property type="match status" value="1"/>
</dbReference>
<dbReference type="InParanoid" id="K5WQG9"/>
<evidence type="ECO:0000259" key="8">
    <source>
        <dbReference type="PROSITE" id="PS51194"/>
    </source>
</evidence>
<evidence type="ECO:0000313" key="9">
    <source>
        <dbReference type="EMBL" id="EKM52602.1"/>
    </source>
</evidence>
<evidence type="ECO:0000256" key="3">
    <source>
        <dbReference type="ARBA" id="ARBA00022801"/>
    </source>
</evidence>
<dbReference type="FunFam" id="3.40.50.10810:FF:000019">
    <property type="entry name" value="DNA excision repair protein ERCC-6-like 2 isoform X1"/>
    <property type="match status" value="1"/>
</dbReference>
<keyword evidence="10" id="KW-1185">Reference proteome</keyword>
<evidence type="ECO:0000313" key="10">
    <source>
        <dbReference type="Proteomes" id="UP000008370"/>
    </source>
</evidence>
<feature type="domain" description="Helicase ATP-binding" evidence="7">
    <location>
        <begin position="410"/>
        <end position="616"/>
    </location>
</feature>
<accession>K5WQG9</accession>
<dbReference type="STRING" id="650164.K5WQG9"/>
<dbReference type="CDD" id="cd18793">
    <property type="entry name" value="SF2_C_SNF"/>
    <property type="match status" value="1"/>
</dbReference>
<dbReference type="InterPro" id="IPR000330">
    <property type="entry name" value="SNF2_N"/>
</dbReference>
<feature type="region of interest" description="Disordered" evidence="6">
    <location>
        <begin position="1087"/>
        <end position="1131"/>
    </location>
</feature>
<dbReference type="GO" id="GO:0005634">
    <property type="term" value="C:nucleus"/>
    <property type="evidence" value="ECO:0007669"/>
    <property type="project" value="UniProtKB-SubCell"/>
</dbReference>
<dbReference type="PANTHER" id="PTHR45629:SF7">
    <property type="entry name" value="DNA EXCISION REPAIR PROTEIN ERCC-6-RELATED"/>
    <property type="match status" value="1"/>
</dbReference>
<dbReference type="HOGENOM" id="CLU_000315_4_3_1"/>
<feature type="compositionally biased region" description="Basic and acidic residues" evidence="6">
    <location>
        <begin position="1"/>
        <end position="14"/>
    </location>
</feature>
<dbReference type="OrthoDB" id="413460at2759"/>
<dbReference type="InterPro" id="IPR027417">
    <property type="entry name" value="P-loop_NTPase"/>
</dbReference>
<feature type="region of interest" description="Disordered" evidence="6">
    <location>
        <begin position="168"/>
        <end position="383"/>
    </location>
</feature>
<feature type="domain" description="Helicase C-terminal" evidence="8">
    <location>
        <begin position="797"/>
        <end position="952"/>
    </location>
</feature>
<dbReference type="SMART" id="SM00487">
    <property type="entry name" value="DEXDc"/>
    <property type="match status" value="1"/>
</dbReference>
<evidence type="ECO:0000256" key="6">
    <source>
        <dbReference type="SAM" id="MobiDB-lite"/>
    </source>
</evidence>
<dbReference type="Pfam" id="PF00176">
    <property type="entry name" value="SNF2-rel_dom"/>
    <property type="match status" value="1"/>
</dbReference>
<dbReference type="InterPro" id="IPR049730">
    <property type="entry name" value="SNF2/RAD54-like_C"/>
</dbReference>
<keyword evidence="5" id="KW-0539">Nucleus</keyword>
<feature type="compositionally biased region" description="Basic residues" evidence="6">
    <location>
        <begin position="189"/>
        <end position="200"/>
    </location>
</feature>
<feature type="compositionally biased region" description="Basic residues" evidence="6">
    <location>
        <begin position="42"/>
        <end position="51"/>
    </location>
</feature>
<dbReference type="InterPro" id="IPR014001">
    <property type="entry name" value="Helicase_ATP-bd"/>
</dbReference>
<dbReference type="EMBL" id="JH930475">
    <property type="protein sequence ID" value="EKM52602.1"/>
    <property type="molecule type" value="Genomic_DNA"/>
</dbReference>
<dbReference type="GeneID" id="18917899"/>
<feature type="compositionally biased region" description="Acidic residues" evidence="6">
    <location>
        <begin position="323"/>
        <end position="335"/>
    </location>
</feature>
<feature type="region of interest" description="Disordered" evidence="6">
    <location>
        <begin position="1"/>
        <end position="65"/>
    </location>
</feature>
<dbReference type="InterPro" id="IPR001650">
    <property type="entry name" value="Helicase_C-like"/>
</dbReference>
<evidence type="ECO:0000256" key="1">
    <source>
        <dbReference type="ARBA" id="ARBA00004123"/>
    </source>
</evidence>
<keyword evidence="4" id="KW-0067">ATP-binding</keyword>
<dbReference type="RefSeq" id="XP_007398943.1">
    <property type="nucleotide sequence ID" value="XM_007398881.1"/>
</dbReference>
<dbReference type="InterPro" id="IPR050496">
    <property type="entry name" value="SNF2_RAD54_helicase_repair"/>
</dbReference>